<reference evidence="4" key="1">
    <citation type="journal article" date="2019" name="Int. J. Syst. Evol. Microbiol.">
        <title>The Global Catalogue of Microorganisms (GCM) 10K type strain sequencing project: providing services to taxonomists for standard genome sequencing and annotation.</title>
        <authorList>
            <consortium name="The Broad Institute Genomics Platform"/>
            <consortium name="The Broad Institute Genome Sequencing Center for Infectious Disease"/>
            <person name="Wu L."/>
            <person name="Ma J."/>
        </authorList>
    </citation>
    <scope>NUCLEOTIDE SEQUENCE [LARGE SCALE GENOMIC DNA]</scope>
    <source>
        <strain evidence="4">JCM 17316</strain>
    </source>
</reference>
<accession>A0ABP7Z6T9</accession>
<keyword evidence="2" id="KW-0472">Membrane</keyword>
<evidence type="ECO:0008006" key="5">
    <source>
        <dbReference type="Google" id="ProtNLM"/>
    </source>
</evidence>
<dbReference type="Proteomes" id="UP001500266">
    <property type="component" value="Unassembled WGS sequence"/>
</dbReference>
<keyword evidence="4" id="KW-1185">Reference proteome</keyword>
<keyword evidence="2" id="KW-0812">Transmembrane</keyword>
<sequence>MADVGWVGVSVALGFAGLAVLAVCAFRVYLGVRRLGRELGRARRRLAPRHSALTEELRILQDRTAPRGEARRRQDGVRSS</sequence>
<dbReference type="EMBL" id="BAABDO010000073">
    <property type="protein sequence ID" value="GAA4148470.1"/>
    <property type="molecule type" value="Genomic_DNA"/>
</dbReference>
<organism evidence="3 4">
    <name type="scientific">Actinomadura keratinilytica</name>
    <dbReference type="NCBI Taxonomy" id="547461"/>
    <lineage>
        <taxon>Bacteria</taxon>
        <taxon>Bacillati</taxon>
        <taxon>Actinomycetota</taxon>
        <taxon>Actinomycetes</taxon>
        <taxon>Streptosporangiales</taxon>
        <taxon>Thermomonosporaceae</taxon>
        <taxon>Actinomadura</taxon>
    </lineage>
</organism>
<evidence type="ECO:0000256" key="2">
    <source>
        <dbReference type="SAM" id="Phobius"/>
    </source>
</evidence>
<proteinExistence type="predicted"/>
<evidence type="ECO:0000256" key="1">
    <source>
        <dbReference type="SAM" id="MobiDB-lite"/>
    </source>
</evidence>
<gene>
    <name evidence="3" type="ORF">GCM10022416_42790</name>
</gene>
<evidence type="ECO:0000313" key="4">
    <source>
        <dbReference type="Proteomes" id="UP001500266"/>
    </source>
</evidence>
<evidence type="ECO:0000313" key="3">
    <source>
        <dbReference type="EMBL" id="GAA4148470.1"/>
    </source>
</evidence>
<keyword evidence="2" id="KW-1133">Transmembrane helix</keyword>
<name>A0ABP7Z6T9_9ACTN</name>
<feature type="transmembrane region" description="Helical" evidence="2">
    <location>
        <begin position="6"/>
        <end position="30"/>
    </location>
</feature>
<protein>
    <recommendedName>
        <fullName evidence="5">DUF4229 domain-containing protein</fullName>
    </recommendedName>
</protein>
<comment type="caution">
    <text evidence="3">The sequence shown here is derived from an EMBL/GenBank/DDBJ whole genome shotgun (WGS) entry which is preliminary data.</text>
</comment>
<feature type="region of interest" description="Disordered" evidence="1">
    <location>
        <begin position="61"/>
        <end position="80"/>
    </location>
</feature>